<dbReference type="Proteomes" id="UP000285301">
    <property type="component" value="Unassembled WGS sequence"/>
</dbReference>
<dbReference type="GO" id="GO:0004222">
    <property type="term" value="F:metalloendopeptidase activity"/>
    <property type="evidence" value="ECO:0007669"/>
    <property type="project" value="UniProtKB-UniRule"/>
</dbReference>
<comment type="caution">
    <text evidence="11">The sequence shown here is derived from an EMBL/GenBank/DDBJ whole genome shotgun (WGS) entry which is preliminary data.</text>
</comment>
<dbReference type="OrthoDB" id="291007at2759"/>
<dbReference type="Pfam" id="PF01400">
    <property type="entry name" value="Astacin"/>
    <property type="match status" value="1"/>
</dbReference>
<keyword evidence="12" id="KW-1185">Reference proteome</keyword>
<dbReference type="PANTHER" id="PTHR10127">
    <property type="entry name" value="DISCOIDIN, CUB, EGF, LAMININ , AND ZINC METALLOPROTEASE DOMAIN CONTAINING"/>
    <property type="match status" value="1"/>
</dbReference>
<dbReference type="PROSITE" id="PS51864">
    <property type="entry name" value="ASTACIN"/>
    <property type="match status" value="1"/>
</dbReference>
<comment type="caution">
    <text evidence="8">Lacks conserved residue(s) required for the propagation of feature annotation.</text>
</comment>
<comment type="function">
    <text evidence="7">Zinc metalloprotease. Provoques deadhesion of endothelial cells from cell cultures, and also degradation of fibronectin, fibrinogen and gelatin in vitro. Its role in the venom is not fully understood but it might act as a spreading factor that facilitates diffusion of other venom toxins. Alternatively, it might be involved in the proteolytic processing of other venom toxins or it might play a role in extra-oral digestion of prey.</text>
</comment>
<evidence type="ECO:0000313" key="12">
    <source>
        <dbReference type="Proteomes" id="UP000285301"/>
    </source>
</evidence>
<evidence type="ECO:0000256" key="3">
    <source>
        <dbReference type="ARBA" id="ARBA00022723"/>
    </source>
</evidence>
<evidence type="ECO:0000256" key="2">
    <source>
        <dbReference type="ARBA" id="ARBA00022670"/>
    </source>
</evidence>
<feature type="active site" evidence="8">
    <location>
        <position position="148"/>
    </location>
</feature>
<comment type="cofactor">
    <cofactor evidence="8 9">
        <name>Zn(2+)</name>
        <dbReference type="ChEBI" id="CHEBI:29105"/>
    </cofactor>
    <text evidence="8 9">Binds 1 zinc ion per subunit.</text>
</comment>
<feature type="domain" description="Peptidase M12A" evidence="10">
    <location>
        <begin position="48"/>
        <end position="284"/>
    </location>
</feature>
<keyword evidence="9" id="KW-0732">Signal</keyword>
<keyword evidence="5 8" id="KW-0862">Zinc</keyword>
<feature type="binding site" evidence="8">
    <location>
        <position position="151"/>
    </location>
    <ligand>
        <name>Zn(2+)</name>
        <dbReference type="ChEBI" id="CHEBI:29105"/>
        <note>catalytic</note>
    </ligand>
</feature>
<keyword evidence="6 8" id="KW-0482">Metalloprotease</keyword>
<feature type="binding site" evidence="8">
    <location>
        <position position="147"/>
    </location>
    <ligand>
        <name>Zn(2+)</name>
        <dbReference type="ChEBI" id="CHEBI:29105"/>
        <note>catalytic</note>
    </ligand>
</feature>
<evidence type="ECO:0000256" key="6">
    <source>
        <dbReference type="ARBA" id="ARBA00023049"/>
    </source>
</evidence>
<dbReference type="SMART" id="SM00235">
    <property type="entry name" value="ZnMc"/>
    <property type="match status" value="1"/>
</dbReference>
<name>A0A443QPR4_9ACAR</name>
<reference evidence="11 12" key="1">
    <citation type="journal article" date="2018" name="Gigascience">
        <title>Genomes of trombidid mites reveal novel predicted allergens and laterally-transferred genes associated with secondary metabolism.</title>
        <authorList>
            <person name="Dong X."/>
            <person name="Chaisiri K."/>
            <person name="Xia D."/>
            <person name="Armstrong S.D."/>
            <person name="Fang Y."/>
            <person name="Donnelly M.J."/>
            <person name="Kadowaki T."/>
            <person name="McGarry J.W."/>
            <person name="Darby A.C."/>
            <person name="Makepeace B.L."/>
        </authorList>
    </citation>
    <scope>NUCLEOTIDE SEQUENCE [LARGE SCALE GENOMIC DNA]</scope>
    <source>
        <strain evidence="11">UoL-WK</strain>
    </source>
</reference>
<evidence type="ECO:0000256" key="4">
    <source>
        <dbReference type="ARBA" id="ARBA00022801"/>
    </source>
</evidence>
<evidence type="ECO:0000256" key="9">
    <source>
        <dbReference type="RuleBase" id="RU361183"/>
    </source>
</evidence>
<gene>
    <name evidence="11" type="ORF">B4U79_01421</name>
</gene>
<dbReference type="InterPro" id="IPR001506">
    <property type="entry name" value="Peptidase_M12A"/>
</dbReference>
<keyword evidence="4 8" id="KW-0378">Hydrolase</keyword>
<proteinExistence type="predicted"/>
<dbReference type="PANTHER" id="PTHR10127:SF780">
    <property type="entry name" value="METALLOENDOPEPTIDASE"/>
    <property type="match status" value="1"/>
</dbReference>
<protein>
    <recommendedName>
        <fullName evidence="9">Metalloendopeptidase</fullName>
        <ecNumber evidence="9">3.4.24.-</ecNumber>
    </recommendedName>
</protein>
<dbReference type="AlphaFoldDB" id="A0A443QPR4"/>
<feature type="binding site" evidence="8">
    <location>
        <position position="157"/>
    </location>
    <ligand>
        <name>Zn(2+)</name>
        <dbReference type="ChEBI" id="CHEBI:29105"/>
        <note>catalytic</note>
    </ligand>
</feature>
<dbReference type="InterPro" id="IPR006026">
    <property type="entry name" value="Peptidase_Metallo"/>
</dbReference>
<dbReference type="EC" id="3.4.24.-" evidence="9"/>
<keyword evidence="3 8" id="KW-0479">Metal-binding</keyword>
<comment type="subunit">
    <text evidence="1">Monomer.</text>
</comment>
<evidence type="ECO:0000259" key="10">
    <source>
        <dbReference type="PROSITE" id="PS51864"/>
    </source>
</evidence>
<keyword evidence="2 8" id="KW-0645">Protease</keyword>
<feature type="signal peptide" evidence="9">
    <location>
        <begin position="1"/>
        <end position="19"/>
    </location>
</feature>
<dbReference type="InterPro" id="IPR024079">
    <property type="entry name" value="MetalloPept_cat_dom_sf"/>
</dbReference>
<dbReference type="GO" id="GO:0006508">
    <property type="term" value="P:proteolysis"/>
    <property type="evidence" value="ECO:0007669"/>
    <property type="project" value="UniProtKB-KW"/>
</dbReference>
<evidence type="ECO:0000256" key="1">
    <source>
        <dbReference type="ARBA" id="ARBA00011245"/>
    </source>
</evidence>
<dbReference type="EMBL" id="NCKU01005094">
    <property type="protein sequence ID" value="RWS05020.1"/>
    <property type="molecule type" value="Genomic_DNA"/>
</dbReference>
<sequence length="294" mass="33883">MKSLQLFALSFILIKCCLSVDWITENSIKLNASGICTIEADISCPDEEIMGRKASKARAWDLPIHIVIVKDFEPEEGKILREVLNYLSKVTCLTFVEGKTNGAYLEVERGAPQSGCHTPAKSVGMHGNFKHTINLEPSCISHHTFGHELLHVLGFLHEQNRPDRDDYVYIFFDNVLPYKRDQYDKAYTVRESIYDMTAYEYDECSIMHYSITAFRLYKFLPTIIPTSYFVNPFMMGPHEARYLASKYYSFLGESVTKRAKFAIQRFSYGFSNLDIQKIRDLYCKPNKTNPIVIN</sequence>
<evidence type="ECO:0000256" key="8">
    <source>
        <dbReference type="PROSITE-ProRule" id="PRU01211"/>
    </source>
</evidence>
<dbReference type="GO" id="GO:0008270">
    <property type="term" value="F:zinc ion binding"/>
    <property type="evidence" value="ECO:0007669"/>
    <property type="project" value="UniProtKB-UniRule"/>
</dbReference>
<feature type="chain" id="PRO_5018808708" description="Metalloendopeptidase" evidence="9">
    <location>
        <begin position="20"/>
        <end position="294"/>
    </location>
</feature>
<evidence type="ECO:0000256" key="7">
    <source>
        <dbReference type="ARBA" id="ARBA00025529"/>
    </source>
</evidence>
<dbReference type="SUPFAM" id="SSF55486">
    <property type="entry name" value="Metalloproteases ('zincins'), catalytic domain"/>
    <property type="match status" value="1"/>
</dbReference>
<organism evidence="11 12">
    <name type="scientific">Dinothrombium tinctorium</name>
    <dbReference type="NCBI Taxonomy" id="1965070"/>
    <lineage>
        <taxon>Eukaryota</taxon>
        <taxon>Metazoa</taxon>
        <taxon>Ecdysozoa</taxon>
        <taxon>Arthropoda</taxon>
        <taxon>Chelicerata</taxon>
        <taxon>Arachnida</taxon>
        <taxon>Acari</taxon>
        <taxon>Acariformes</taxon>
        <taxon>Trombidiformes</taxon>
        <taxon>Prostigmata</taxon>
        <taxon>Anystina</taxon>
        <taxon>Parasitengona</taxon>
        <taxon>Trombidioidea</taxon>
        <taxon>Trombidiidae</taxon>
        <taxon>Dinothrombium</taxon>
    </lineage>
</organism>
<accession>A0A443QPR4</accession>
<dbReference type="STRING" id="1965070.A0A443QPR4"/>
<evidence type="ECO:0000256" key="5">
    <source>
        <dbReference type="ARBA" id="ARBA00022833"/>
    </source>
</evidence>
<dbReference type="Gene3D" id="3.40.390.10">
    <property type="entry name" value="Collagenase (Catalytic Domain)"/>
    <property type="match status" value="1"/>
</dbReference>
<evidence type="ECO:0000313" key="11">
    <source>
        <dbReference type="EMBL" id="RWS05020.1"/>
    </source>
</evidence>
<dbReference type="PRINTS" id="PR00480">
    <property type="entry name" value="ASTACIN"/>
</dbReference>